<proteinExistence type="predicted"/>
<name>A0A0D0DHQ4_9AGAM</name>
<dbReference type="HOGENOM" id="CLU_003703_13_3_1"/>
<dbReference type="OrthoDB" id="3261436at2759"/>
<dbReference type="STRING" id="930991.A0A0D0DHQ4"/>
<organism evidence="1 2">
    <name type="scientific">Paxillus rubicundulus Ve08.2h10</name>
    <dbReference type="NCBI Taxonomy" id="930991"/>
    <lineage>
        <taxon>Eukaryota</taxon>
        <taxon>Fungi</taxon>
        <taxon>Dikarya</taxon>
        <taxon>Basidiomycota</taxon>
        <taxon>Agaricomycotina</taxon>
        <taxon>Agaricomycetes</taxon>
        <taxon>Agaricomycetidae</taxon>
        <taxon>Boletales</taxon>
        <taxon>Paxilineae</taxon>
        <taxon>Paxillaceae</taxon>
        <taxon>Paxillus</taxon>
    </lineage>
</organism>
<dbReference type="AlphaFoldDB" id="A0A0D0DHQ4"/>
<dbReference type="InParanoid" id="A0A0D0DHQ4"/>
<evidence type="ECO:0000313" key="1">
    <source>
        <dbReference type="EMBL" id="KIK77595.1"/>
    </source>
</evidence>
<sequence length="554" mass="62914">MAIGSPAILCFCGGLVFNEMWGKVILGCGCAEAVKDILKQFHLLSFKSKAFTYEFYHALKCCSNNTGLSEHKDHYEAFMQMISHDPDGPENTQPGDCVVMCPTCPHPRTNLLANWETRKNVLNNEVDLGLGSGWAYFVDETDYKSYKSTCLGHPTVNMSDTKVSHGLAETGVGTVDCSCHGFKLPHGIGDLQKGESEYLNMDYMFFLVLQHHLVKCFFMSYNIACQWSKKLWTWMLNMPPALQFDGQGKAMEFGVPKFHLPAHKEPCQTLYSPNFLPFCGWANVNPVASSTTEMGPGSRQDTLDDFFGDWNWKKVLMHYQLGHTLLKKMEEAVDQKLEQEVMHQNFKSTLDHEAISVWTMLVEAWEGDRKKPNPYEWKGEVMSQVKVQLELARDEAQRPQHGNYVSLHAKISPSILIIQILYMPLVAQQCSPKGDIPMESVITELQPHTYKLWLPSEKPELSSILLQNFEWKLCYAQAFDSLKDLHSQSLEKVGWERTLQELKDEHIHALSVGEGGQSEGRHTMSWIWQTTGVLGNDNADLQESLQIEWCKSQA</sequence>
<evidence type="ECO:0008006" key="3">
    <source>
        <dbReference type="Google" id="ProtNLM"/>
    </source>
</evidence>
<reference evidence="2" key="2">
    <citation type="submission" date="2015-01" db="EMBL/GenBank/DDBJ databases">
        <title>Evolutionary Origins and Diversification of the Mycorrhizal Mutualists.</title>
        <authorList>
            <consortium name="DOE Joint Genome Institute"/>
            <consortium name="Mycorrhizal Genomics Consortium"/>
            <person name="Kohler A."/>
            <person name="Kuo A."/>
            <person name="Nagy L.G."/>
            <person name="Floudas D."/>
            <person name="Copeland A."/>
            <person name="Barry K.W."/>
            <person name="Cichocki N."/>
            <person name="Veneault-Fourrey C."/>
            <person name="LaButti K."/>
            <person name="Lindquist E.A."/>
            <person name="Lipzen A."/>
            <person name="Lundell T."/>
            <person name="Morin E."/>
            <person name="Murat C."/>
            <person name="Riley R."/>
            <person name="Ohm R."/>
            <person name="Sun H."/>
            <person name="Tunlid A."/>
            <person name="Henrissat B."/>
            <person name="Grigoriev I.V."/>
            <person name="Hibbett D.S."/>
            <person name="Martin F."/>
        </authorList>
    </citation>
    <scope>NUCLEOTIDE SEQUENCE [LARGE SCALE GENOMIC DNA]</scope>
    <source>
        <strain evidence="2">Ve08.2h10</strain>
    </source>
</reference>
<reference evidence="1 2" key="1">
    <citation type="submission" date="2014-04" db="EMBL/GenBank/DDBJ databases">
        <authorList>
            <consortium name="DOE Joint Genome Institute"/>
            <person name="Kuo A."/>
            <person name="Kohler A."/>
            <person name="Jargeat P."/>
            <person name="Nagy L.G."/>
            <person name="Floudas D."/>
            <person name="Copeland A."/>
            <person name="Barry K.W."/>
            <person name="Cichocki N."/>
            <person name="Veneault-Fourrey C."/>
            <person name="LaButti K."/>
            <person name="Lindquist E.A."/>
            <person name="Lipzen A."/>
            <person name="Lundell T."/>
            <person name="Morin E."/>
            <person name="Murat C."/>
            <person name="Sun H."/>
            <person name="Tunlid A."/>
            <person name="Henrissat B."/>
            <person name="Grigoriev I.V."/>
            <person name="Hibbett D.S."/>
            <person name="Martin F."/>
            <person name="Nordberg H.P."/>
            <person name="Cantor M.N."/>
            <person name="Hua S.X."/>
        </authorList>
    </citation>
    <scope>NUCLEOTIDE SEQUENCE [LARGE SCALE GENOMIC DNA]</scope>
    <source>
        <strain evidence="1 2">Ve08.2h10</strain>
    </source>
</reference>
<dbReference type="Proteomes" id="UP000054538">
    <property type="component" value="Unassembled WGS sequence"/>
</dbReference>
<evidence type="ECO:0000313" key="2">
    <source>
        <dbReference type="Proteomes" id="UP000054538"/>
    </source>
</evidence>
<dbReference type="Pfam" id="PF18758">
    <property type="entry name" value="KDZ"/>
    <property type="match status" value="1"/>
</dbReference>
<gene>
    <name evidence="1" type="ORF">PAXRUDRAFT_36771</name>
</gene>
<protein>
    <recommendedName>
        <fullName evidence="3">CxC2-like cysteine cluster KDZ transposase-associated domain-containing protein</fullName>
    </recommendedName>
</protein>
<accession>A0A0D0DHQ4</accession>
<keyword evidence="2" id="KW-1185">Reference proteome</keyword>
<dbReference type="EMBL" id="KN826917">
    <property type="protein sequence ID" value="KIK77595.1"/>
    <property type="molecule type" value="Genomic_DNA"/>
</dbReference>
<dbReference type="InterPro" id="IPR040521">
    <property type="entry name" value="KDZ"/>
</dbReference>